<feature type="domain" description="F-box" evidence="1">
    <location>
        <begin position="1"/>
        <end position="47"/>
    </location>
</feature>
<evidence type="ECO:0000259" key="1">
    <source>
        <dbReference type="PROSITE" id="PS50181"/>
    </source>
</evidence>
<sequence>MRLRTLPNEILLLILKNLNNIHILYSIFSIDHQRLDSLSQENTFTNTFSFVLITSDDDIFLLPDYITSRFCKYILPKIDQNIQYLILDSLSMKNILQAGIYPNLAQLKIFNFNDKIFDDILQEIRFFNINSDEKFHVF</sequence>
<evidence type="ECO:0000313" key="4">
    <source>
        <dbReference type="EMBL" id="CAF1534658.1"/>
    </source>
</evidence>
<dbReference type="EMBL" id="CAJNOM010000656">
    <property type="protein sequence ID" value="CAF1534041.1"/>
    <property type="molecule type" value="Genomic_DNA"/>
</dbReference>
<name>A0A813TCN0_9BILA</name>
<evidence type="ECO:0000313" key="2">
    <source>
        <dbReference type="EMBL" id="CAF0812677.1"/>
    </source>
</evidence>
<evidence type="ECO:0000313" key="6">
    <source>
        <dbReference type="Proteomes" id="UP000663877"/>
    </source>
</evidence>
<dbReference type="EMBL" id="CAJNOI010000016">
    <property type="protein sequence ID" value="CAF0812677.1"/>
    <property type="molecule type" value="Genomic_DNA"/>
</dbReference>
<gene>
    <name evidence="2" type="ORF">BJG266_LOCUS5819</name>
    <name evidence="3" type="ORF">QVE165_LOCUS45764</name>
    <name evidence="4" type="ORF">QVE165_LOCUS45811</name>
</gene>
<evidence type="ECO:0000313" key="3">
    <source>
        <dbReference type="EMBL" id="CAF1534041.1"/>
    </source>
</evidence>
<comment type="caution">
    <text evidence="2">The sequence shown here is derived from an EMBL/GenBank/DDBJ whole genome shotgun (WGS) entry which is preliminary data.</text>
</comment>
<dbReference type="AlphaFoldDB" id="A0A813TCN0"/>
<dbReference type="PROSITE" id="PS50181">
    <property type="entry name" value="FBOX"/>
    <property type="match status" value="1"/>
</dbReference>
<organism evidence="2 6">
    <name type="scientific">Adineta steineri</name>
    <dbReference type="NCBI Taxonomy" id="433720"/>
    <lineage>
        <taxon>Eukaryota</taxon>
        <taxon>Metazoa</taxon>
        <taxon>Spiralia</taxon>
        <taxon>Gnathifera</taxon>
        <taxon>Rotifera</taxon>
        <taxon>Eurotatoria</taxon>
        <taxon>Bdelloidea</taxon>
        <taxon>Adinetida</taxon>
        <taxon>Adinetidae</taxon>
        <taxon>Adineta</taxon>
    </lineage>
</organism>
<accession>A0A813TCN0</accession>
<dbReference type="Proteomes" id="UP000663877">
    <property type="component" value="Unassembled WGS sequence"/>
</dbReference>
<protein>
    <recommendedName>
        <fullName evidence="1">F-box domain-containing protein</fullName>
    </recommendedName>
</protein>
<reference evidence="2" key="1">
    <citation type="submission" date="2021-02" db="EMBL/GenBank/DDBJ databases">
        <authorList>
            <person name="Nowell W R."/>
        </authorList>
    </citation>
    <scope>NUCLEOTIDE SEQUENCE</scope>
</reference>
<dbReference type="EMBL" id="CAJNOM010000658">
    <property type="protein sequence ID" value="CAF1534658.1"/>
    <property type="molecule type" value="Genomic_DNA"/>
</dbReference>
<dbReference type="InterPro" id="IPR001810">
    <property type="entry name" value="F-box_dom"/>
</dbReference>
<evidence type="ECO:0000313" key="5">
    <source>
        <dbReference type="Proteomes" id="UP000663832"/>
    </source>
</evidence>
<dbReference type="Proteomes" id="UP000663832">
    <property type="component" value="Unassembled WGS sequence"/>
</dbReference>
<proteinExistence type="predicted"/>
<keyword evidence="5" id="KW-1185">Reference proteome</keyword>